<proteinExistence type="predicted"/>
<evidence type="ECO:0000313" key="4">
    <source>
        <dbReference type="Proteomes" id="UP000030748"/>
    </source>
</evidence>
<dbReference type="InterPro" id="IPR023213">
    <property type="entry name" value="CAT-like_dom_sf"/>
</dbReference>
<dbReference type="AlphaFoldDB" id="A0A022QE99"/>
<feature type="non-terminal residue" evidence="3">
    <location>
        <position position="1"/>
    </location>
</feature>
<dbReference type="Proteomes" id="UP000030748">
    <property type="component" value="Unassembled WGS sequence"/>
</dbReference>
<keyword evidence="4" id="KW-1185">Reference proteome</keyword>
<accession>A0A022QE99</accession>
<dbReference type="EMBL" id="KI632106">
    <property type="protein sequence ID" value="EYU24860.1"/>
    <property type="molecule type" value="Genomic_DNA"/>
</dbReference>
<protein>
    <submittedName>
        <fullName evidence="3">Uncharacterized protein</fullName>
    </submittedName>
</protein>
<keyword evidence="1" id="KW-0808">Transferase</keyword>
<name>A0A022QE99_ERYGU</name>
<dbReference type="GO" id="GO:0016747">
    <property type="term" value="F:acyltransferase activity, transferring groups other than amino-acyl groups"/>
    <property type="evidence" value="ECO:0007669"/>
    <property type="project" value="UniProtKB-ARBA"/>
</dbReference>
<evidence type="ECO:0000256" key="2">
    <source>
        <dbReference type="ARBA" id="ARBA00023315"/>
    </source>
</evidence>
<evidence type="ECO:0000313" key="3">
    <source>
        <dbReference type="EMBL" id="EYU24860.1"/>
    </source>
</evidence>
<dbReference type="InterPro" id="IPR051504">
    <property type="entry name" value="Plant_metabolite_acyltrans"/>
</dbReference>
<gene>
    <name evidence="3" type="ORF">MIMGU_mgv1a022453mg</name>
</gene>
<dbReference type="Pfam" id="PF02458">
    <property type="entry name" value="Transferase"/>
    <property type="match status" value="1"/>
</dbReference>
<dbReference type="Gene3D" id="3.30.559.10">
    <property type="entry name" value="Chloramphenicol acetyltransferase-like domain"/>
    <property type="match status" value="2"/>
</dbReference>
<reference evidence="3 4" key="1">
    <citation type="journal article" date="2013" name="Proc. Natl. Acad. Sci. U.S.A.">
        <title>Fine-scale variation in meiotic recombination in Mimulus inferred from population shotgun sequencing.</title>
        <authorList>
            <person name="Hellsten U."/>
            <person name="Wright K.M."/>
            <person name="Jenkins J."/>
            <person name="Shu S."/>
            <person name="Yuan Y."/>
            <person name="Wessler S.R."/>
            <person name="Schmutz J."/>
            <person name="Willis J.H."/>
            <person name="Rokhsar D.S."/>
        </authorList>
    </citation>
    <scope>NUCLEOTIDE SEQUENCE [LARGE SCALE GENOMIC DNA]</scope>
    <source>
        <strain evidence="4">cv. DUN x IM62</strain>
    </source>
</reference>
<dbReference type="STRING" id="4155.A0A022QE99"/>
<evidence type="ECO:0000256" key="1">
    <source>
        <dbReference type="ARBA" id="ARBA00022679"/>
    </source>
</evidence>
<dbReference type="eggNOG" id="ENOG502QPXT">
    <property type="taxonomic scope" value="Eukaryota"/>
</dbReference>
<keyword evidence="2" id="KW-0012">Acyltransferase</keyword>
<dbReference type="PANTHER" id="PTHR31625">
    <property type="match status" value="1"/>
</dbReference>
<organism evidence="3 4">
    <name type="scientific">Erythranthe guttata</name>
    <name type="common">Yellow monkey flower</name>
    <name type="synonym">Mimulus guttatus</name>
    <dbReference type="NCBI Taxonomy" id="4155"/>
    <lineage>
        <taxon>Eukaryota</taxon>
        <taxon>Viridiplantae</taxon>
        <taxon>Streptophyta</taxon>
        <taxon>Embryophyta</taxon>
        <taxon>Tracheophyta</taxon>
        <taxon>Spermatophyta</taxon>
        <taxon>Magnoliopsida</taxon>
        <taxon>eudicotyledons</taxon>
        <taxon>Gunneridae</taxon>
        <taxon>Pentapetalae</taxon>
        <taxon>asterids</taxon>
        <taxon>lamiids</taxon>
        <taxon>Lamiales</taxon>
        <taxon>Phrymaceae</taxon>
        <taxon>Erythranthe</taxon>
    </lineage>
</organism>
<sequence>APPPGGIVAELSLPLTFFDIRWIHHHPVGSVLFYNHPCSKPYFLETLVPKLKESLSLTLKHYLPIAGNLLYPLITTEKKPVFRFISGDSVSLTIAESENDNFDELVTNHARDADQFYDFMPNMPPIKDETEYKILHVMAIQVTLFPGRGICVGFTNHHSLGDGSSIVGFMHAWASVNKLGESFLTEKGDSLPIFDRSVIQDPLGIDAIFWKSMREIPLKSSQSFALPTNRVRASYTLNQADIKRLKDFVLTKKPGLVQVSSFVITASYVWACLVKSEREKVDEEVMEYFVFSVDVRARMNPPVPFNYFGNCLGYGMARIERKWLVEEEGFVTAVEAIVEDIKNRVNDKDEVLKGAENWLSEMKELGEIRVLGVAGSPKFDLHDADFGWGRAKKVESLSIDVDKYSMSLYKSVEGGLEIGLSLPKERMEAFAAIFDDGLIKVSQMTTNVTC</sequence>